<dbReference type="RefSeq" id="WP_029493810.1">
    <property type="nucleotide sequence ID" value="NZ_ATKF01000105.1"/>
</dbReference>
<name>A0A0S2ZQ38_9FUSO</name>
<reference evidence="1 2" key="1">
    <citation type="submission" date="2015-11" db="EMBL/GenBank/DDBJ databases">
        <authorList>
            <person name="Zhang Y."/>
            <person name="Guo Z."/>
        </authorList>
    </citation>
    <scope>NUCLEOTIDE SEQUENCE [LARGE SCALE GENOMIC DNA]</scope>
    <source>
        <strain evidence="1 2">ChDC F174</strain>
    </source>
</reference>
<evidence type="ECO:0000313" key="1">
    <source>
        <dbReference type="EMBL" id="ALQ40921.1"/>
    </source>
</evidence>
<protein>
    <recommendedName>
        <fullName evidence="3">Helix-turn-helix domain-containing protein</fullName>
    </recommendedName>
</protein>
<dbReference type="Proteomes" id="UP000063275">
    <property type="component" value="Chromosome"/>
</dbReference>
<evidence type="ECO:0000313" key="2">
    <source>
        <dbReference type="Proteomes" id="UP000063275"/>
    </source>
</evidence>
<sequence length="70" mass="8410">MEIKNRVSVKEASKRLGLPEQTLRIFIRNGRFQEFAEATKINDSKHWTYYINRARLENYLKLENEPNQVI</sequence>
<gene>
    <name evidence="1" type="ORF">RN87_10390</name>
</gene>
<proteinExistence type="predicted"/>
<dbReference type="AlphaFoldDB" id="A0A0S2ZQ38"/>
<dbReference type="OrthoDB" id="90510at2"/>
<evidence type="ECO:0008006" key="3">
    <source>
        <dbReference type="Google" id="ProtNLM"/>
    </source>
</evidence>
<accession>A0A0S2ZQ38</accession>
<organism evidence="1">
    <name type="scientific">Fusobacterium hwasookii ChDC F174</name>
    <dbReference type="NCBI Taxonomy" id="1307442"/>
    <lineage>
        <taxon>Bacteria</taxon>
        <taxon>Fusobacteriati</taxon>
        <taxon>Fusobacteriota</taxon>
        <taxon>Fusobacteriia</taxon>
        <taxon>Fusobacteriales</taxon>
        <taxon>Fusobacteriaceae</taxon>
        <taxon>Fusobacterium</taxon>
    </lineage>
</organism>
<dbReference type="EMBL" id="CP013331">
    <property type="protein sequence ID" value="ALQ40921.1"/>
    <property type="molecule type" value="Genomic_DNA"/>
</dbReference>
<dbReference type="KEGG" id="fhw:RN87_10390"/>